<accession>A0A4P8MVV6</accession>
<evidence type="ECO:0000313" key="2">
    <source>
        <dbReference type="Proteomes" id="UP000302738"/>
    </source>
</evidence>
<organism evidence="1 2">
    <name type="scientific">Rheinheimera phage vB_RspM_Barba2A</name>
    <dbReference type="NCBI Taxonomy" id="2565679"/>
    <lineage>
        <taxon>Viruses</taxon>
        <taxon>Duplodnaviria</taxon>
        <taxon>Heunggongvirae</taxon>
        <taxon>Uroviricota</taxon>
        <taxon>Caudoviricetes</taxon>
        <taxon>Barbavirus</taxon>
        <taxon>Barbavirus barba18A</taxon>
    </lineage>
</organism>
<protein>
    <recommendedName>
        <fullName evidence="3">Head decoration protein</fullName>
    </recommendedName>
</protein>
<evidence type="ECO:0000313" key="1">
    <source>
        <dbReference type="EMBL" id="QCQ58221.1"/>
    </source>
</evidence>
<gene>
    <name evidence="1" type="ORF">Barba2A_gp098</name>
</gene>
<proteinExistence type="predicted"/>
<evidence type="ECO:0008006" key="3">
    <source>
        <dbReference type="Google" id="ProtNLM"/>
    </source>
</evidence>
<sequence length="114" mass="11866">MAIGVTKVASDFTNESDLIKHESGKIWGYCRGNVTVAAAKVRGDLIQADGALAATEAAIVGVVINDTAAGESAQYLKRGECGVLKTALVYAALTPATVDARLEALGIQVIREYV</sequence>
<reference evidence="1 2" key="1">
    <citation type="submission" date="2019-03" db="EMBL/GenBank/DDBJ databases">
        <title>Genomic and seasonal variations among aquatic phages infecting the Baltic Sea Gammaproteobacteria Rheinheimera sp. bal341.</title>
        <authorList>
            <person name="Nilsson E."/>
            <person name="Li K."/>
            <person name="Fridlund J."/>
            <person name="Sulcius S."/>
            <person name="Bunse C."/>
            <person name="Karlsson C.M.G."/>
            <person name="Lindh M."/>
            <person name="Lundin D."/>
            <person name="Pinhassi J."/>
            <person name="Holmfeldt K."/>
        </authorList>
    </citation>
    <scope>NUCLEOTIDE SEQUENCE [LARGE SCALE GENOMIC DNA]</scope>
</reference>
<dbReference type="Proteomes" id="UP000302738">
    <property type="component" value="Segment"/>
</dbReference>
<name>A0A4P8MVV6_9CAUD</name>
<dbReference type="EMBL" id="MK719703">
    <property type="protein sequence ID" value="QCQ58221.1"/>
    <property type="molecule type" value="Genomic_DNA"/>
</dbReference>